<protein>
    <submittedName>
        <fullName evidence="5">Uncharacterized protein</fullName>
    </submittedName>
</protein>
<dbReference type="EMBL" id="WHUW01000153">
    <property type="protein sequence ID" value="KAF8420732.1"/>
    <property type="molecule type" value="Genomic_DNA"/>
</dbReference>
<dbReference type="Proteomes" id="UP001194468">
    <property type="component" value="Unassembled WGS sequence"/>
</dbReference>
<keyword evidence="6" id="KW-1185">Reference proteome</keyword>
<evidence type="ECO:0000313" key="4">
    <source>
        <dbReference type="EMBL" id="KAF8442460.1"/>
    </source>
</evidence>
<dbReference type="EMBL" id="WHUW01000131">
    <property type="protein sequence ID" value="KAF8422152.1"/>
    <property type="molecule type" value="Genomic_DNA"/>
</dbReference>
<evidence type="ECO:0000313" key="5">
    <source>
        <dbReference type="EMBL" id="KAF8447171.1"/>
    </source>
</evidence>
<accession>A0AAD4C2T6</accession>
<dbReference type="EMBL" id="WHUW01000024">
    <property type="protein sequence ID" value="KAF8435622.1"/>
    <property type="molecule type" value="Genomic_DNA"/>
</dbReference>
<sequence>MDRHTLAQHARMAANAYQLPWKDSWYELDPTWNTNAVSCPERMAATHTPSEQSAEFSLWLGQ</sequence>
<name>A0AAD4C2T6_BOLED</name>
<evidence type="ECO:0000313" key="1">
    <source>
        <dbReference type="EMBL" id="KAF8420732.1"/>
    </source>
</evidence>
<gene>
    <name evidence="5" type="ORF">L210DRAFT_3525078</name>
    <name evidence="4" type="ORF">L210DRAFT_3536664</name>
    <name evidence="3" type="ORF">L210DRAFT_3550138</name>
    <name evidence="2" type="ORF">L210DRAFT_3571591</name>
    <name evidence="1" type="ORF">L210DRAFT_3574277</name>
</gene>
<proteinExistence type="predicted"/>
<reference evidence="5" key="2">
    <citation type="journal article" date="2020" name="Nat. Commun.">
        <title>Large-scale genome sequencing of mycorrhizal fungi provides insights into the early evolution of symbiotic traits.</title>
        <authorList>
            <person name="Miyauchi S."/>
            <person name="Kiss E."/>
            <person name="Kuo A."/>
            <person name="Drula E."/>
            <person name="Kohler A."/>
            <person name="Sanchez-Garcia M."/>
            <person name="Morin E."/>
            <person name="Andreopoulos B."/>
            <person name="Barry K.W."/>
            <person name="Bonito G."/>
            <person name="Buee M."/>
            <person name="Carver A."/>
            <person name="Chen C."/>
            <person name="Cichocki N."/>
            <person name="Clum A."/>
            <person name="Culley D."/>
            <person name="Crous P.W."/>
            <person name="Fauchery L."/>
            <person name="Girlanda M."/>
            <person name="Hayes R.D."/>
            <person name="Keri Z."/>
            <person name="LaButti K."/>
            <person name="Lipzen A."/>
            <person name="Lombard V."/>
            <person name="Magnuson J."/>
            <person name="Maillard F."/>
            <person name="Murat C."/>
            <person name="Nolan M."/>
            <person name="Ohm R.A."/>
            <person name="Pangilinan J."/>
            <person name="Pereira M.F."/>
            <person name="Perotto S."/>
            <person name="Peter M."/>
            <person name="Pfister S."/>
            <person name="Riley R."/>
            <person name="Sitrit Y."/>
            <person name="Stielow J.B."/>
            <person name="Szollosi G."/>
            <person name="Zifcakova L."/>
            <person name="Stursova M."/>
            <person name="Spatafora J.W."/>
            <person name="Tedersoo L."/>
            <person name="Vaario L.M."/>
            <person name="Yamada A."/>
            <person name="Yan M."/>
            <person name="Wang P."/>
            <person name="Xu J."/>
            <person name="Bruns T."/>
            <person name="Baldrian P."/>
            <person name="Vilgalys R."/>
            <person name="Dunand C."/>
            <person name="Henrissat B."/>
            <person name="Grigoriev I.V."/>
            <person name="Hibbett D."/>
            <person name="Nagy L.G."/>
            <person name="Martin F.M."/>
        </authorList>
    </citation>
    <scope>NUCLEOTIDE SEQUENCE</scope>
    <source>
        <strain evidence="5">BED1</strain>
    </source>
</reference>
<evidence type="ECO:0000313" key="3">
    <source>
        <dbReference type="EMBL" id="KAF8435622.1"/>
    </source>
</evidence>
<dbReference type="EMBL" id="WHUW01000004">
    <property type="protein sequence ID" value="KAF8447171.1"/>
    <property type="molecule type" value="Genomic_DNA"/>
</dbReference>
<reference evidence="5" key="1">
    <citation type="submission" date="2019-10" db="EMBL/GenBank/DDBJ databases">
        <authorList>
            <consortium name="DOE Joint Genome Institute"/>
            <person name="Kuo A."/>
            <person name="Miyauchi S."/>
            <person name="Kiss E."/>
            <person name="Drula E."/>
            <person name="Kohler A."/>
            <person name="Sanchez-Garcia M."/>
            <person name="Andreopoulos B."/>
            <person name="Barry K.W."/>
            <person name="Bonito G."/>
            <person name="Buee M."/>
            <person name="Carver A."/>
            <person name="Chen C."/>
            <person name="Cichocki N."/>
            <person name="Clum A."/>
            <person name="Culley D."/>
            <person name="Crous P.W."/>
            <person name="Fauchery L."/>
            <person name="Girlanda M."/>
            <person name="Hayes R."/>
            <person name="Keri Z."/>
            <person name="LaButti K."/>
            <person name="Lipzen A."/>
            <person name="Lombard V."/>
            <person name="Magnuson J."/>
            <person name="Maillard F."/>
            <person name="Morin E."/>
            <person name="Murat C."/>
            <person name="Nolan M."/>
            <person name="Ohm R."/>
            <person name="Pangilinan J."/>
            <person name="Pereira M."/>
            <person name="Perotto S."/>
            <person name="Peter M."/>
            <person name="Riley R."/>
            <person name="Sitrit Y."/>
            <person name="Stielow B."/>
            <person name="Szollosi G."/>
            <person name="Zifcakova L."/>
            <person name="Stursova M."/>
            <person name="Spatafora J.W."/>
            <person name="Tedersoo L."/>
            <person name="Vaario L.-M."/>
            <person name="Yamada A."/>
            <person name="Yan M."/>
            <person name="Wang P."/>
            <person name="Xu J."/>
            <person name="Bruns T."/>
            <person name="Baldrian P."/>
            <person name="Vilgalys R."/>
            <person name="Henrissat B."/>
            <person name="Grigoriev I.V."/>
            <person name="Hibbett D."/>
            <person name="Nagy L.G."/>
            <person name="Martin F.M."/>
        </authorList>
    </citation>
    <scope>NUCLEOTIDE SEQUENCE</scope>
    <source>
        <strain evidence="5">BED1</strain>
    </source>
</reference>
<evidence type="ECO:0000313" key="6">
    <source>
        <dbReference type="Proteomes" id="UP001194468"/>
    </source>
</evidence>
<dbReference type="AlphaFoldDB" id="A0AAD4C2T6"/>
<organism evidence="5 6">
    <name type="scientific">Boletus edulis BED1</name>
    <dbReference type="NCBI Taxonomy" id="1328754"/>
    <lineage>
        <taxon>Eukaryota</taxon>
        <taxon>Fungi</taxon>
        <taxon>Dikarya</taxon>
        <taxon>Basidiomycota</taxon>
        <taxon>Agaricomycotina</taxon>
        <taxon>Agaricomycetes</taxon>
        <taxon>Agaricomycetidae</taxon>
        <taxon>Boletales</taxon>
        <taxon>Boletineae</taxon>
        <taxon>Boletaceae</taxon>
        <taxon>Boletoideae</taxon>
        <taxon>Boletus</taxon>
    </lineage>
</organism>
<comment type="caution">
    <text evidence="5">The sequence shown here is derived from an EMBL/GenBank/DDBJ whole genome shotgun (WGS) entry which is preliminary data.</text>
</comment>
<dbReference type="EMBL" id="WHUW01000009">
    <property type="protein sequence ID" value="KAF8442460.1"/>
    <property type="molecule type" value="Genomic_DNA"/>
</dbReference>
<evidence type="ECO:0000313" key="2">
    <source>
        <dbReference type="EMBL" id="KAF8422152.1"/>
    </source>
</evidence>